<dbReference type="GO" id="GO:0061595">
    <property type="term" value="F:6-deoxy-6-sulfofructose-1-phosphate aldolase activity"/>
    <property type="evidence" value="ECO:0007669"/>
    <property type="project" value="TreeGrafter"/>
</dbReference>
<dbReference type="InterPro" id="IPR013785">
    <property type="entry name" value="Aldolase_TIM"/>
</dbReference>
<dbReference type="AlphaFoldDB" id="A0A6L5Z3T0"/>
<name>A0A6L5Z3T0_9RHOB</name>
<evidence type="ECO:0000313" key="4">
    <source>
        <dbReference type="Proteomes" id="UP000474957"/>
    </source>
</evidence>
<comment type="similarity">
    <text evidence="1">Belongs to the aldolase LacD family.</text>
</comment>
<evidence type="ECO:0000313" key="3">
    <source>
        <dbReference type="EMBL" id="MSU91223.1"/>
    </source>
</evidence>
<dbReference type="PANTHER" id="PTHR39340">
    <property type="entry name" value="SULFOFRUCTOSEPHOSPHATE ALDOLASE"/>
    <property type="match status" value="1"/>
</dbReference>
<dbReference type="Gene3D" id="3.20.20.70">
    <property type="entry name" value="Aldolase class I"/>
    <property type="match status" value="1"/>
</dbReference>
<keyword evidence="2" id="KW-0456">Lyase</keyword>
<dbReference type="PANTHER" id="PTHR39340:SF1">
    <property type="entry name" value="SULFOFRUCTOSEPHOSPHATE ALDOLASE"/>
    <property type="match status" value="1"/>
</dbReference>
<evidence type="ECO:0000256" key="2">
    <source>
        <dbReference type="ARBA" id="ARBA00023239"/>
    </source>
</evidence>
<proteinExistence type="inferred from homology"/>
<gene>
    <name evidence="3" type="ORF">GE300_16695</name>
</gene>
<dbReference type="GO" id="GO:1902777">
    <property type="term" value="P:6-sulfoquinovose(1-) catabolic process"/>
    <property type="evidence" value="ECO:0007669"/>
    <property type="project" value="TreeGrafter"/>
</dbReference>
<organism evidence="3 4">
    <name type="scientific">Halovulum marinum</name>
    <dbReference type="NCBI Taxonomy" id="2662447"/>
    <lineage>
        <taxon>Bacteria</taxon>
        <taxon>Pseudomonadati</taxon>
        <taxon>Pseudomonadota</taxon>
        <taxon>Alphaproteobacteria</taxon>
        <taxon>Rhodobacterales</taxon>
        <taxon>Paracoccaceae</taxon>
        <taxon>Halovulum</taxon>
    </lineage>
</organism>
<protein>
    <submittedName>
        <fullName evidence="3">Tagatose 1,6-diphosphate aldolase</fullName>
    </submittedName>
</protein>
<evidence type="ECO:0000256" key="1">
    <source>
        <dbReference type="ARBA" id="ARBA00008679"/>
    </source>
</evidence>
<accession>A0A6L5Z3T0</accession>
<comment type="caution">
    <text evidence="3">The sequence shown here is derived from an EMBL/GenBank/DDBJ whole genome shotgun (WGS) entry which is preliminary data.</text>
</comment>
<reference evidence="3 4" key="1">
    <citation type="submission" date="2019-10" db="EMBL/GenBank/DDBJ databases">
        <title>Cognatihalovulum marinum gen. nov. sp. nov., a new member of the family Rhodobacteraceae isolated from deep seawater of the Northwest Indian Ocean.</title>
        <authorList>
            <person name="Ruan C."/>
            <person name="Wang J."/>
            <person name="Zheng X."/>
            <person name="Song L."/>
            <person name="Zhu Y."/>
            <person name="Huang Y."/>
            <person name="Lu Z."/>
            <person name="Du W."/>
            <person name="Huang L."/>
            <person name="Dai X."/>
        </authorList>
    </citation>
    <scope>NUCLEOTIDE SEQUENCE [LARGE SCALE GENOMIC DNA]</scope>
    <source>
        <strain evidence="3 4">2CG4</strain>
    </source>
</reference>
<keyword evidence="4" id="KW-1185">Reference proteome</keyword>
<dbReference type="Proteomes" id="UP000474957">
    <property type="component" value="Unassembled WGS sequence"/>
</dbReference>
<dbReference type="EMBL" id="WIND01000017">
    <property type="protein sequence ID" value="MSU91223.1"/>
    <property type="molecule type" value="Genomic_DNA"/>
</dbReference>
<dbReference type="SUPFAM" id="SSF51569">
    <property type="entry name" value="Aldolase"/>
    <property type="match status" value="1"/>
</dbReference>
<dbReference type="InterPro" id="IPR050552">
    <property type="entry name" value="LacD_aldolase"/>
</dbReference>
<dbReference type="Pfam" id="PF01791">
    <property type="entry name" value="DeoC"/>
    <property type="match status" value="1"/>
</dbReference>
<dbReference type="InterPro" id="IPR002915">
    <property type="entry name" value="DeoC/FbaB/LacD_aldolase"/>
</dbReference>
<dbReference type="SMART" id="SM01133">
    <property type="entry name" value="DeoC"/>
    <property type="match status" value="1"/>
</dbReference>
<dbReference type="NCBIfam" id="NF009498">
    <property type="entry name" value="PRK12858.1"/>
    <property type="match status" value="1"/>
</dbReference>
<dbReference type="RefSeq" id="WP_154448168.1">
    <property type="nucleotide sequence ID" value="NZ_WIND01000017.1"/>
</dbReference>
<sequence>MTEMPLTQRRPIRGVAVDQGSGLGAALRAARGAAAQDDDLFRFKQLVARTMSAEATTVLVDAQYGRDLLPAIAAGCVPMLAYEADVYKISNQDRITVLPDDLKIADYPGLGVGMLKFFLYYGPDDDAAINERKHALVRRIGAECREHGVGFLFEPIVYDRAVPDGASAAFAVRKPELVERATRRFADPAFDIDILKVEFPVNLNFVEGQGEPAMSTAEAEAAFARAAAAAGDIPLLYLSAGVTFAQFEAGLKLARAAGVDMAGFMCGRAIWSDAVAVFGAEGPAAAERWMEAEGLHRLRRLAAALA</sequence>